<evidence type="ECO:0000256" key="1">
    <source>
        <dbReference type="SAM" id="Coils"/>
    </source>
</evidence>
<evidence type="ECO:0000313" key="3">
    <source>
        <dbReference type="Proteomes" id="UP000270094"/>
    </source>
</evidence>
<feature type="coiled-coil region" evidence="1">
    <location>
        <begin position="5"/>
        <end position="46"/>
    </location>
</feature>
<keyword evidence="3" id="KW-1185">Reference proteome</keyword>
<evidence type="ECO:0008006" key="4">
    <source>
        <dbReference type="Google" id="ProtNLM"/>
    </source>
</evidence>
<accession>A0A3P7KT98</accession>
<name>A0A3P7KT98_STRVU</name>
<sequence length="113" mass="13275">MRSDFEDAMQKIRRLTEEKAAEDEELHRLQEEVSQKQNELVSLRIKEANSTVQYDDAKKRISPSITERWFCEHCDDFTEHTTENCPHYVEVKPEVQEIPSASNSDEYCEFCSG</sequence>
<proteinExistence type="predicted"/>
<dbReference type="EMBL" id="UYYB01016206">
    <property type="protein sequence ID" value="VDM70462.1"/>
    <property type="molecule type" value="Genomic_DNA"/>
</dbReference>
<gene>
    <name evidence="2" type="ORF">SVUK_LOCUS5460</name>
</gene>
<reference evidence="2 3" key="1">
    <citation type="submission" date="2018-11" db="EMBL/GenBank/DDBJ databases">
        <authorList>
            <consortium name="Pathogen Informatics"/>
        </authorList>
    </citation>
    <scope>NUCLEOTIDE SEQUENCE [LARGE SCALE GENOMIC DNA]</scope>
</reference>
<organism evidence="2 3">
    <name type="scientific">Strongylus vulgaris</name>
    <name type="common">Blood worm</name>
    <dbReference type="NCBI Taxonomy" id="40348"/>
    <lineage>
        <taxon>Eukaryota</taxon>
        <taxon>Metazoa</taxon>
        <taxon>Ecdysozoa</taxon>
        <taxon>Nematoda</taxon>
        <taxon>Chromadorea</taxon>
        <taxon>Rhabditida</taxon>
        <taxon>Rhabditina</taxon>
        <taxon>Rhabditomorpha</taxon>
        <taxon>Strongyloidea</taxon>
        <taxon>Strongylidae</taxon>
        <taxon>Strongylus</taxon>
    </lineage>
</organism>
<evidence type="ECO:0000313" key="2">
    <source>
        <dbReference type="EMBL" id="VDM70462.1"/>
    </source>
</evidence>
<keyword evidence="1" id="KW-0175">Coiled coil</keyword>
<dbReference type="OrthoDB" id="5839705at2759"/>
<protein>
    <recommendedName>
        <fullName evidence="4">CLIP1 zinc knuckle domain-containing protein</fullName>
    </recommendedName>
</protein>
<dbReference type="AlphaFoldDB" id="A0A3P7KT98"/>
<dbReference type="Proteomes" id="UP000270094">
    <property type="component" value="Unassembled WGS sequence"/>
</dbReference>